<dbReference type="STRING" id="1088818.A0A2I0AZ13"/>
<dbReference type="EMBL" id="KZ451935">
    <property type="protein sequence ID" value="PKA60766.1"/>
    <property type="molecule type" value="Genomic_DNA"/>
</dbReference>
<dbReference type="PANTHER" id="PTHR34779">
    <property type="entry name" value="OS09G0542900 PROTEIN"/>
    <property type="match status" value="1"/>
</dbReference>
<dbReference type="PANTHER" id="PTHR34779:SF1">
    <property type="entry name" value="OS09G0542900 PROTEIN"/>
    <property type="match status" value="1"/>
</dbReference>
<evidence type="ECO:0000313" key="2">
    <source>
        <dbReference type="EMBL" id="PKA60766.1"/>
    </source>
</evidence>
<accession>A0A2I0AZ13</accession>
<feature type="region of interest" description="Disordered" evidence="1">
    <location>
        <begin position="55"/>
        <end position="93"/>
    </location>
</feature>
<reference evidence="2 3" key="1">
    <citation type="journal article" date="2017" name="Nature">
        <title>The Apostasia genome and the evolution of orchids.</title>
        <authorList>
            <person name="Zhang G.Q."/>
            <person name="Liu K.W."/>
            <person name="Li Z."/>
            <person name="Lohaus R."/>
            <person name="Hsiao Y.Y."/>
            <person name="Niu S.C."/>
            <person name="Wang J.Y."/>
            <person name="Lin Y.C."/>
            <person name="Xu Q."/>
            <person name="Chen L.J."/>
            <person name="Yoshida K."/>
            <person name="Fujiwara S."/>
            <person name="Wang Z.W."/>
            <person name="Zhang Y.Q."/>
            <person name="Mitsuda N."/>
            <person name="Wang M."/>
            <person name="Liu G.H."/>
            <person name="Pecoraro L."/>
            <person name="Huang H.X."/>
            <person name="Xiao X.J."/>
            <person name="Lin M."/>
            <person name="Wu X.Y."/>
            <person name="Wu W.L."/>
            <person name="Chen Y.Y."/>
            <person name="Chang S.B."/>
            <person name="Sakamoto S."/>
            <person name="Ohme-Takagi M."/>
            <person name="Yagi M."/>
            <person name="Zeng S.J."/>
            <person name="Shen C.Y."/>
            <person name="Yeh C.M."/>
            <person name="Luo Y.B."/>
            <person name="Tsai W.C."/>
            <person name="Van de Peer Y."/>
            <person name="Liu Z.J."/>
        </authorList>
    </citation>
    <scope>NUCLEOTIDE SEQUENCE [LARGE SCALE GENOMIC DNA]</scope>
    <source>
        <strain evidence="3">cv. Shenzhen</strain>
        <tissue evidence="2">Stem</tissue>
    </source>
</reference>
<keyword evidence="3" id="KW-1185">Reference proteome</keyword>
<feature type="compositionally biased region" description="Low complexity" evidence="1">
    <location>
        <begin position="136"/>
        <end position="150"/>
    </location>
</feature>
<name>A0A2I0AZ13_9ASPA</name>
<evidence type="ECO:0000313" key="3">
    <source>
        <dbReference type="Proteomes" id="UP000236161"/>
    </source>
</evidence>
<gene>
    <name evidence="2" type="ORF">AXF42_Ash006400</name>
</gene>
<evidence type="ECO:0000256" key="1">
    <source>
        <dbReference type="SAM" id="MobiDB-lite"/>
    </source>
</evidence>
<protein>
    <submittedName>
        <fullName evidence="2">Uncharacterized protein</fullName>
    </submittedName>
</protein>
<organism evidence="2 3">
    <name type="scientific">Apostasia shenzhenica</name>
    <dbReference type="NCBI Taxonomy" id="1088818"/>
    <lineage>
        <taxon>Eukaryota</taxon>
        <taxon>Viridiplantae</taxon>
        <taxon>Streptophyta</taxon>
        <taxon>Embryophyta</taxon>
        <taxon>Tracheophyta</taxon>
        <taxon>Spermatophyta</taxon>
        <taxon>Magnoliopsida</taxon>
        <taxon>Liliopsida</taxon>
        <taxon>Asparagales</taxon>
        <taxon>Orchidaceae</taxon>
        <taxon>Apostasioideae</taxon>
        <taxon>Apostasia</taxon>
    </lineage>
</organism>
<dbReference type="AlphaFoldDB" id="A0A2I0AZ13"/>
<dbReference type="OrthoDB" id="1926132at2759"/>
<feature type="region of interest" description="Disordered" evidence="1">
    <location>
        <begin position="120"/>
        <end position="157"/>
    </location>
</feature>
<dbReference type="InterPro" id="IPR038796">
    <property type="entry name" value="At1g76070-like"/>
</dbReference>
<sequence>MEKPKRSAKGAKIFSLLPKAATFSISNPPRSPGVGACAGERRSERGFSVPVVSIIPKEARHRKRTHGGEPASPKISCMGQIKHKKKAADPAKPRRRPFVYCAVGRLFHRKSRSCTAGPMFRRRVRPGDRPEEEAGQGRAQAAAAAATATRNPTPALGQVRRYASRREGLAGFDWRKAAPAKENSREEEEEDIRVPHSAPILVDGGAVAVGPKKELNLWRRRAMGPPIPLRLERK</sequence>
<dbReference type="Proteomes" id="UP000236161">
    <property type="component" value="Unassembled WGS sequence"/>
</dbReference>
<feature type="region of interest" description="Disordered" evidence="1">
    <location>
        <begin position="174"/>
        <end position="197"/>
    </location>
</feature>
<proteinExistence type="predicted"/>